<sequence length="208" mass="23846">MCLLGLTCSGCSQFVIISYLLHGPPSIEPDFDAETGESLSNPDIKVAVVCFAPTELQWKFPQIDEQVATYVSGRLSQNHITMIHPDFIKAWVDEHPDWERAEEIGAEFDADYVIEIELADFSLHEGTSTTLYRGQTEAYIHVVKVDEDGYGDRIFTKELDFVFPTRVPRSSYDQSLTSFQREYLSRLSERIGWIFYDRFHGDMIGWAN</sequence>
<accession>A0A5C5X5M3</accession>
<gene>
    <name evidence="1" type="ORF">KOR42_12970</name>
</gene>
<proteinExistence type="predicted"/>
<dbReference type="AlphaFoldDB" id="A0A5C5X5M3"/>
<name>A0A5C5X5M3_9PLAN</name>
<keyword evidence="2" id="KW-1185">Reference proteome</keyword>
<dbReference type="EMBL" id="SIHI01000001">
    <property type="protein sequence ID" value="TWT57929.1"/>
    <property type="molecule type" value="Genomic_DNA"/>
</dbReference>
<comment type="caution">
    <text evidence="1">The sequence shown here is derived from an EMBL/GenBank/DDBJ whole genome shotgun (WGS) entry which is preliminary data.</text>
</comment>
<dbReference type="Proteomes" id="UP000317243">
    <property type="component" value="Unassembled WGS sequence"/>
</dbReference>
<evidence type="ECO:0000313" key="1">
    <source>
        <dbReference type="EMBL" id="TWT57929.1"/>
    </source>
</evidence>
<protein>
    <submittedName>
        <fullName evidence="1">Uncharacterized protein</fullName>
    </submittedName>
</protein>
<evidence type="ECO:0000313" key="2">
    <source>
        <dbReference type="Proteomes" id="UP000317243"/>
    </source>
</evidence>
<organism evidence="1 2">
    <name type="scientific">Thalassoglobus neptunius</name>
    <dbReference type="NCBI Taxonomy" id="1938619"/>
    <lineage>
        <taxon>Bacteria</taxon>
        <taxon>Pseudomonadati</taxon>
        <taxon>Planctomycetota</taxon>
        <taxon>Planctomycetia</taxon>
        <taxon>Planctomycetales</taxon>
        <taxon>Planctomycetaceae</taxon>
        <taxon>Thalassoglobus</taxon>
    </lineage>
</organism>
<reference evidence="1 2" key="1">
    <citation type="submission" date="2019-02" db="EMBL/GenBank/DDBJ databases">
        <title>Deep-cultivation of Planctomycetes and their phenomic and genomic characterization uncovers novel biology.</title>
        <authorList>
            <person name="Wiegand S."/>
            <person name="Jogler M."/>
            <person name="Boedeker C."/>
            <person name="Pinto D."/>
            <person name="Vollmers J."/>
            <person name="Rivas-Marin E."/>
            <person name="Kohn T."/>
            <person name="Peeters S.H."/>
            <person name="Heuer A."/>
            <person name="Rast P."/>
            <person name="Oberbeckmann S."/>
            <person name="Bunk B."/>
            <person name="Jeske O."/>
            <person name="Meyerdierks A."/>
            <person name="Storesund J.E."/>
            <person name="Kallscheuer N."/>
            <person name="Luecker S."/>
            <person name="Lage O.M."/>
            <person name="Pohl T."/>
            <person name="Merkel B.J."/>
            <person name="Hornburger P."/>
            <person name="Mueller R.-W."/>
            <person name="Bruemmer F."/>
            <person name="Labrenz M."/>
            <person name="Spormann A.M."/>
            <person name="Op Den Camp H."/>
            <person name="Overmann J."/>
            <person name="Amann R."/>
            <person name="Jetten M.S.M."/>
            <person name="Mascher T."/>
            <person name="Medema M.H."/>
            <person name="Devos D.P."/>
            <person name="Kaster A.-K."/>
            <person name="Ovreas L."/>
            <person name="Rohde M."/>
            <person name="Galperin M.Y."/>
            <person name="Jogler C."/>
        </authorList>
    </citation>
    <scope>NUCLEOTIDE SEQUENCE [LARGE SCALE GENOMIC DNA]</scope>
    <source>
        <strain evidence="1 2">KOR42</strain>
    </source>
</reference>